<evidence type="ECO:0000259" key="7">
    <source>
        <dbReference type="PROSITE" id="PS50928"/>
    </source>
</evidence>
<feature type="transmembrane region" description="Helical" evidence="6">
    <location>
        <begin position="34"/>
        <end position="55"/>
    </location>
</feature>
<reference evidence="8 9" key="1">
    <citation type="journal article" date="2019" name="Int. J. Syst. Evol. Microbiol.">
        <title>The Global Catalogue of Microorganisms (GCM) 10K type strain sequencing project: providing services to taxonomists for standard genome sequencing and annotation.</title>
        <authorList>
            <consortium name="The Broad Institute Genomics Platform"/>
            <consortium name="The Broad Institute Genome Sequencing Center for Infectious Disease"/>
            <person name="Wu L."/>
            <person name="Ma J."/>
        </authorList>
    </citation>
    <scope>NUCLEOTIDE SEQUENCE [LARGE SCALE GENOMIC DNA]</scope>
    <source>
        <strain evidence="8 9">JCM 13249</strain>
    </source>
</reference>
<comment type="caution">
    <text evidence="8">The sequence shown here is derived from an EMBL/GenBank/DDBJ whole genome shotgun (WGS) entry which is preliminary data.</text>
</comment>
<organism evidence="8 9">
    <name type="scientific">Luedemannella helvata</name>
    <dbReference type="NCBI Taxonomy" id="349315"/>
    <lineage>
        <taxon>Bacteria</taxon>
        <taxon>Bacillati</taxon>
        <taxon>Actinomycetota</taxon>
        <taxon>Actinomycetes</taxon>
        <taxon>Micromonosporales</taxon>
        <taxon>Micromonosporaceae</taxon>
        <taxon>Luedemannella</taxon>
    </lineage>
</organism>
<dbReference type="Gene3D" id="1.10.3720.10">
    <property type="entry name" value="MetI-like"/>
    <property type="match status" value="1"/>
</dbReference>
<dbReference type="PROSITE" id="PS50928">
    <property type="entry name" value="ABC_TM1"/>
    <property type="match status" value="1"/>
</dbReference>
<protein>
    <submittedName>
        <fullName evidence="8">ABC transporter permease subunit</fullName>
    </submittedName>
</protein>
<feature type="transmembrane region" description="Helical" evidence="6">
    <location>
        <begin position="96"/>
        <end position="114"/>
    </location>
</feature>
<evidence type="ECO:0000313" key="8">
    <source>
        <dbReference type="EMBL" id="GAA1757076.1"/>
    </source>
</evidence>
<dbReference type="Pfam" id="PF00528">
    <property type="entry name" value="BPD_transp_1"/>
    <property type="match status" value="1"/>
</dbReference>
<dbReference type="EMBL" id="BAAALS010000013">
    <property type="protein sequence ID" value="GAA1757076.1"/>
    <property type="molecule type" value="Genomic_DNA"/>
</dbReference>
<dbReference type="CDD" id="cd06261">
    <property type="entry name" value="TM_PBP2"/>
    <property type="match status" value="1"/>
</dbReference>
<evidence type="ECO:0000256" key="6">
    <source>
        <dbReference type="RuleBase" id="RU363032"/>
    </source>
</evidence>
<keyword evidence="5 6" id="KW-0472">Membrane</keyword>
<comment type="similarity">
    <text evidence="6">Belongs to the binding-protein-dependent transport system permease family.</text>
</comment>
<dbReference type="RefSeq" id="WP_344082038.1">
    <property type="nucleotide sequence ID" value="NZ_BAAALS010000013.1"/>
</dbReference>
<evidence type="ECO:0000256" key="5">
    <source>
        <dbReference type="ARBA" id="ARBA00023136"/>
    </source>
</evidence>
<dbReference type="InterPro" id="IPR051204">
    <property type="entry name" value="ABC_transp_perm/SBD"/>
</dbReference>
<feature type="domain" description="ABC transmembrane type-1" evidence="7">
    <location>
        <begin position="30"/>
        <end position="213"/>
    </location>
</feature>
<evidence type="ECO:0000256" key="1">
    <source>
        <dbReference type="ARBA" id="ARBA00004141"/>
    </source>
</evidence>
<accession>A0ABN2KIH6</accession>
<keyword evidence="2 6" id="KW-0813">Transport</keyword>
<keyword evidence="4 6" id="KW-1133">Transmembrane helix</keyword>
<dbReference type="InterPro" id="IPR035906">
    <property type="entry name" value="MetI-like_sf"/>
</dbReference>
<evidence type="ECO:0000256" key="3">
    <source>
        <dbReference type="ARBA" id="ARBA00022692"/>
    </source>
</evidence>
<feature type="transmembrane region" description="Helical" evidence="6">
    <location>
        <begin position="67"/>
        <end position="90"/>
    </location>
</feature>
<dbReference type="PANTHER" id="PTHR30177:SF33">
    <property type="entry name" value="POSSIBLE OSMOPROTECTANT (GLYCINE BETAINE_CARNITINE_CHOLINE_L-PROLINE) TRANSPORT INTEGRAL MEMBRANE PROTEIN ABC TRANSPORTER PROZ"/>
    <property type="match status" value="1"/>
</dbReference>
<proteinExistence type="inferred from homology"/>
<dbReference type="SUPFAM" id="SSF161098">
    <property type="entry name" value="MetI-like"/>
    <property type="match status" value="1"/>
</dbReference>
<name>A0ABN2KIH6_9ACTN</name>
<keyword evidence="3 6" id="KW-0812">Transmembrane</keyword>
<comment type="subcellular location">
    <subcellularLocation>
        <location evidence="6">Cell membrane</location>
        <topology evidence="6">Multi-pass membrane protein</topology>
    </subcellularLocation>
    <subcellularLocation>
        <location evidence="1">Membrane</location>
        <topology evidence="1">Multi-pass membrane protein</topology>
    </subcellularLocation>
</comment>
<dbReference type="Proteomes" id="UP001500655">
    <property type="component" value="Unassembled WGS sequence"/>
</dbReference>
<feature type="transmembrane region" description="Helical" evidence="6">
    <location>
        <begin position="157"/>
        <end position="180"/>
    </location>
</feature>
<dbReference type="InterPro" id="IPR000515">
    <property type="entry name" value="MetI-like"/>
</dbReference>
<evidence type="ECO:0000256" key="4">
    <source>
        <dbReference type="ARBA" id="ARBA00022989"/>
    </source>
</evidence>
<evidence type="ECO:0000313" key="9">
    <source>
        <dbReference type="Proteomes" id="UP001500655"/>
    </source>
</evidence>
<feature type="transmembrane region" description="Helical" evidence="6">
    <location>
        <begin position="192"/>
        <end position="216"/>
    </location>
</feature>
<evidence type="ECO:0000256" key="2">
    <source>
        <dbReference type="ARBA" id="ARBA00022448"/>
    </source>
</evidence>
<keyword evidence="9" id="KW-1185">Reference proteome</keyword>
<dbReference type="PANTHER" id="PTHR30177">
    <property type="entry name" value="GLYCINE BETAINE/L-PROLINE TRANSPORT SYSTEM PERMEASE PROTEIN PROW"/>
    <property type="match status" value="1"/>
</dbReference>
<gene>
    <name evidence="8" type="ORF">GCM10009681_30320</name>
</gene>
<sequence length="249" mass="25371">MNIGRILSDAMTWLNDPLNWTNPDGILARAAEHLFISVCALALAFVIAVPIGVVLGHTGKGGGFIVALANLTLAIPTMALLTLFVVAGFGAGYPPIILALTVFGIPPLLSNAYLGMREVDPDVRDAARGMGLSGAQVVGRVELPLAVPYILSGFRTAAVQIVATATLAAFVNGGGLGMIISRGFGLGLDSGGGQVVAGGLIVIVLCLTLEGVLALAQRALTPRALRQGVRRMPSSAADRVDASAAAAKP</sequence>